<dbReference type="GO" id="GO:0005096">
    <property type="term" value="F:GTPase activator activity"/>
    <property type="evidence" value="ECO:0007669"/>
    <property type="project" value="UniProtKB-KW"/>
</dbReference>
<feature type="domain" description="Rho-GAP" evidence="3">
    <location>
        <begin position="447"/>
        <end position="649"/>
    </location>
</feature>
<organism evidence="4 5">
    <name type="scientific">Bemisia tabaci</name>
    <name type="common">Sweetpotato whitefly</name>
    <name type="synonym">Aleurodes tabaci</name>
    <dbReference type="NCBI Taxonomy" id="7038"/>
    <lineage>
        <taxon>Eukaryota</taxon>
        <taxon>Metazoa</taxon>
        <taxon>Ecdysozoa</taxon>
        <taxon>Arthropoda</taxon>
        <taxon>Hexapoda</taxon>
        <taxon>Insecta</taxon>
        <taxon>Pterygota</taxon>
        <taxon>Neoptera</taxon>
        <taxon>Paraneoptera</taxon>
        <taxon>Hemiptera</taxon>
        <taxon>Sternorrhyncha</taxon>
        <taxon>Aleyrodoidea</taxon>
        <taxon>Aleyrodidae</taxon>
        <taxon>Aleyrodinae</taxon>
        <taxon>Bemisia</taxon>
    </lineage>
</organism>
<feature type="compositionally biased region" description="Basic and acidic residues" evidence="2">
    <location>
        <begin position="15"/>
        <end position="24"/>
    </location>
</feature>
<evidence type="ECO:0000313" key="5">
    <source>
        <dbReference type="Proteomes" id="UP001152759"/>
    </source>
</evidence>
<dbReference type="InterPro" id="IPR000198">
    <property type="entry name" value="RhoGAP_dom"/>
</dbReference>
<dbReference type="PANTHER" id="PTHR14963">
    <property type="entry name" value="RHO GTPASE ACTIVATING PROTEIN 18,19-RELATED"/>
    <property type="match status" value="1"/>
</dbReference>
<dbReference type="PROSITE" id="PS50238">
    <property type="entry name" value="RHOGAP"/>
    <property type="match status" value="1"/>
</dbReference>
<evidence type="ECO:0000256" key="2">
    <source>
        <dbReference type="SAM" id="MobiDB-lite"/>
    </source>
</evidence>
<feature type="compositionally biased region" description="Basic and acidic residues" evidence="2">
    <location>
        <begin position="33"/>
        <end position="49"/>
    </location>
</feature>
<gene>
    <name evidence="4" type="ORF">BEMITA_LOCUS1737</name>
</gene>
<dbReference type="GO" id="GO:0051056">
    <property type="term" value="P:regulation of small GTPase mediated signal transduction"/>
    <property type="evidence" value="ECO:0007669"/>
    <property type="project" value="TreeGrafter"/>
</dbReference>
<dbReference type="AlphaFoldDB" id="A0A9P0A172"/>
<dbReference type="SUPFAM" id="SSF48350">
    <property type="entry name" value="GTPase activation domain, GAP"/>
    <property type="match status" value="1"/>
</dbReference>
<feature type="compositionally biased region" description="Low complexity" evidence="2">
    <location>
        <begin position="211"/>
        <end position="224"/>
    </location>
</feature>
<dbReference type="Pfam" id="PF00620">
    <property type="entry name" value="RhoGAP"/>
    <property type="match status" value="1"/>
</dbReference>
<evidence type="ECO:0000259" key="3">
    <source>
        <dbReference type="PROSITE" id="PS50238"/>
    </source>
</evidence>
<keyword evidence="1" id="KW-0343">GTPase activation</keyword>
<reference evidence="4" key="1">
    <citation type="submission" date="2021-12" db="EMBL/GenBank/DDBJ databases">
        <authorList>
            <person name="King R."/>
        </authorList>
    </citation>
    <scope>NUCLEOTIDE SEQUENCE</scope>
</reference>
<evidence type="ECO:0000313" key="4">
    <source>
        <dbReference type="EMBL" id="CAH0382159.1"/>
    </source>
</evidence>
<evidence type="ECO:0000256" key="1">
    <source>
        <dbReference type="ARBA" id="ARBA00022468"/>
    </source>
</evidence>
<feature type="compositionally biased region" description="Basic residues" evidence="2">
    <location>
        <begin position="80"/>
        <end position="97"/>
    </location>
</feature>
<dbReference type="EMBL" id="OU963862">
    <property type="protein sequence ID" value="CAH0382159.1"/>
    <property type="molecule type" value="Genomic_DNA"/>
</dbReference>
<keyword evidence="5" id="KW-1185">Reference proteome</keyword>
<protein>
    <recommendedName>
        <fullName evidence="3">Rho-GAP domain-containing protein</fullName>
    </recommendedName>
</protein>
<dbReference type="GO" id="GO:0030833">
    <property type="term" value="P:regulation of actin filament polymerization"/>
    <property type="evidence" value="ECO:0007669"/>
    <property type="project" value="TreeGrafter"/>
</dbReference>
<dbReference type="Proteomes" id="UP001152759">
    <property type="component" value="Chromosome 1"/>
</dbReference>
<sequence length="834" mass="93794">MEQTSFCDKNYVNPTDDKSAHVRENGGSVAPLDARESPGADGPDPERAVDALLTSGPGAGVAVRHGDRRGGGGPVPGARAPRRRRRRFRPARRRRPGHPPAPPRPQPSRGFRHGVGQGEQEAEWLDAAGLSYLTQAYRRGQEIADSELDPAVRLLNSQQAEAVRRRVRSLNHTVRQRGRQYRARHKKPDIRAVFKDVENCSTSSRSRSATPDSLDSSPPSPPLSWSSTNVPCIMYPDPVTESPVTSPSFVQIFENGVCRNESRDVRRLPSAPILSSRELFRRASKNGSDIVASETAEGITMLGYHRIGSVRGYPLLERSHGAATLSSHDTSSDSSHSELDIPRVNISRSHGSLYEPRRIEEKYFQFCDQNVHIFIIFMFQCQPIDHQQDEMLVGRTWVDSLGEDDLVKLRPLIFLELTALLDSSGIRFHKRKPHKRKRKEDGLIFGVSLQTLIEKDAAISSEPHNVPLVFQKILNQLEKRGLREEGVLRVASHKQRVDRLCTELEAVFYSQPTQAEQMLQSCSVHDLAALLKRLLRDIPEPLFTNELIDLFYQSHAVPECDRALNLLVLLLPNENRATLLALISFLSQLIINQASNKMSAHNVAMIVAPSLFPPSYLRLDKEDLQAQVKVAAVSCRLTEKLLECGESLWVVPPSLIAQLRHNNDQLRYRLKENKKPMKKLLGRKDIRDWIMRKIDNEVDYQEGIVRVNAPQFLLSQEPMVLSDTTTAGDVVLKLVERGIQKFDSTPFKLGRRDIKSRALSELAPNGNLSCLLTTADPDMALATHFLYEVGGNIGQRRIEQSANMLTVYQENPNAQWYLRCDHKNGNKQLLALKN</sequence>
<dbReference type="InterPro" id="IPR008936">
    <property type="entry name" value="Rho_GTPase_activation_prot"/>
</dbReference>
<dbReference type="Gene3D" id="1.10.555.10">
    <property type="entry name" value="Rho GTPase activation protein"/>
    <property type="match status" value="1"/>
</dbReference>
<feature type="region of interest" description="Disordered" evidence="2">
    <location>
        <begin position="1"/>
        <end position="119"/>
    </location>
</feature>
<name>A0A9P0A172_BEMTA</name>
<accession>A0A9P0A172</accession>
<feature type="region of interest" description="Disordered" evidence="2">
    <location>
        <begin position="197"/>
        <end position="224"/>
    </location>
</feature>
<dbReference type="GO" id="GO:0005737">
    <property type="term" value="C:cytoplasm"/>
    <property type="evidence" value="ECO:0007669"/>
    <property type="project" value="TreeGrafter"/>
</dbReference>
<proteinExistence type="predicted"/>
<dbReference type="PANTHER" id="PTHR14963:SF1">
    <property type="entry name" value="RHO GTPASE-ACTIVATING PROTEIN CONUNDRUM"/>
    <property type="match status" value="1"/>
</dbReference>
<dbReference type="Pfam" id="PF25442">
    <property type="entry name" value="Ubiquitin_RHG40_C"/>
    <property type="match status" value="1"/>
</dbReference>
<feature type="compositionally biased region" description="Polar residues" evidence="2">
    <location>
        <begin position="199"/>
        <end position="210"/>
    </location>
</feature>
<dbReference type="InterPro" id="IPR057323">
    <property type="entry name" value="RHG40/28/18_ubiquitin"/>
</dbReference>
<dbReference type="SMART" id="SM00324">
    <property type="entry name" value="RhoGAP"/>
    <property type="match status" value="1"/>
</dbReference>
<dbReference type="GO" id="GO:0007165">
    <property type="term" value="P:signal transduction"/>
    <property type="evidence" value="ECO:0007669"/>
    <property type="project" value="InterPro"/>
</dbReference>